<dbReference type="InterPro" id="IPR036291">
    <property type="entry name" value="NAD(P)-bd_dom_sf"/>
</dbReference>
<evidence type="ECO:0000313" key="2">
    <source>
        <dbReference type="EMBL" id="ABR50390.1"/>
    </source>
</evidence>
<accession>A6TW22</accession>
<dbReference type="AlphaFoldDB" id="A6TW22"/>
<dbReference type="InterPro" id="IPR006151">
    <property type="entry name" value="Shikm_DH/Glu-tRNA_Rdtase"/>
</dbReference>
<evidence type="ECO:0000259" key="1">
    <source>
        <dbReference type="Pfam" id="PF01488"/>
    </source>
</evidence>
<dbReference type="OrthoDB" id="9808814at2"/>
<reference evidence="3" key="1">
    <citation type="journal article" date="2016" name="Genome Announc.">
        <title>Complete genome sequence of Alkaliphilus metalliredigens strain QYMF, an alkaliphilic and metal-reducing bacterium isolated from borax-contaminated leachate ponds.</title>
        <authorList>
            <person name="Hwang C."/>
            <person name="Copeland A."/>
            <person name="Lucas S."/>
            <person name="Lapidus A."/>
            <person name="Barry K."/>
            <person name="Detter J.C."/>
            <person name="Glavina Del Rio T."/>
            <person name="Hammon N."/>
            <person name="Israni S."/>
            <person name="Dalin E."/>
            <person name="Tice H."/>
            <person name="Pitluck S."/>
            <person name="Chertkov O."/>
            <person name="Brettin T."/>
            <person name="Bruce D."/>
            <person name="Han C."/>
            <person name="Schmutz J."/>
            <person name="Larimer F."/>
            <person name="Land M.L."/>
            <person name="Hauser L."/>
            <person name="Kyrpides N."/>
            <person name="Mikhailova N."/>
            <person name="Ye Q."/>
            <person name="Zhou J."/>
            <person name="Richardson P."/>
            <person name="Fields M.W."/>
        </authorList>
    </citation>
    <scope>NUCLEOTIDE SEQUENCE [LARGE SCALE GENOMIC DNA]</scope>
    <source>
        <strain evidence="3">QYMF</strain>
    </source>
</reference>
<name>A6TW22_ALKMQ</name>
<dbReference type="eggNOG" id="COG5322">
    <property type="taxonomic scope" value="Bacteria"/>
</dbReference>
<dbReference type="HOGENOM" id="CLU_762366_0_0_9"/>
<dbReference type="RefSeq" id="WP_012065337.1">
    <property type="nucleotide sequence ID" value="NC_009633.1"/>
</dbReference>
<feature type="domain" description="Quinate/shikimate 5-dehydrogenase/glutamyl-tRNA reductase" evidence="1">
    <location>
        <begin position="139"/>
        <end position="260"/>
    </location>
</feature>
<dbReference type="SUPFAM" id="SSF51735">
    <property type="entry name" value="NAD(P)-binding Rossmann-fold domains"/>
    <property type="match status" value="1"/>
</dbReference>
<keyword evidence="3" id="KW-1185">Reference proteome</keyword>
<dbReference type="STRING" id="293826.Amet_4316"/>
<proteinExistence type="predicted"/>
<evidence type="ECO:0000313" key="3">
    <source>
        <dbReference type="Proteomes" id="UP000001572"/>
    </source>
</evidence>
<gene>
    <name evidence="2" type="ordered locus">Amet_4316</name>
</gene>
<dbReference type="Proteomes" id="UP000001572">
    <property type="component" value="Chromosome"/>
</dbReference>
<organism evidence="2 3">
    <name type="scientific">Alkaliphilus metalliredigens (strain QYMF)</name>
    <dbReference type="NCBI Taxonomy" id="293826"/>
    <lineage>
        <taxon>Bacteria</taxon>
        <taxon>Bacillati</taxon>
        <taxon>Bacillota</taxon>
        <taxon>Clostridia</taxon>
        <taxon>Peptostreptococcales</taxon>
        <taxon>Natronincolaceae</taxon>
        <taxon>Alkaliphilus</taxon>
    </lineage>
</organism>
<sequence>MDKFAFLIHPIELKDIYRKYQFLQKLPKSMVERLINWIPPSQISHITNVQSPFNEVEGWFVGVPLTSEMMMSLKQEEVTKKIIKAGRISEKLGAKIMGLGAYTSVVGDAGITIARELDIAVTTGNTYTVATAFEAAKEATKTLGKKIKNCEIAIVGANGSIGSVCAELAYREGKRVNLIGRDGGKLVNLKRKLESKYIFEQNRKEIQCFTQINEGINTADIVITVTSSVHDVIQAEFIKSGAVVCDVARPRDVSKQVQEERKDVLIIEGGVIQVPEGVQFNFNFGFPPGLSYACMAETMILALEKKYENFSLGREIEIKKVDEINLLAKKHGFKIAGLRSFEKVIDEKYIEGVLKNIEKVANA</sequence>
<dbReference type="Gene3D" id="3.40.50.720">
    <property type="entry name" value="NAD(P)-binding Rossmann-like Domain"/>
    <property type="match status" value="1"/>
</dbReference>
<dbReference type="Pfam" id="PF01488">
    <property type="entry name" value="Shikimate_DH"/>
    <property type="match status" value="1"/>
</dbReference>
<dbReference type="EMBL" id="CP000724">
    <property type="protein sequence ID" value="ABR50390.1"/>
    <property type="molecule type" value="Genomic_DNA"/>
</dbReference>
<dbReference type="KEGG" id="amt:Amet_4316"/>
<protein>
    <submittedName>
        <fullName evidence="2">Shikimate/quinate 5-dehydrogenase</fullName>
    </submittedName>
</protein>